<dbReference type="RefSeq" id="WP_266279987.1">
    <property type="nucleotide sequence ID" value="NZ_JAPKNF010000001.1"/>
</dbReference>
<evidence type="ECO:0000313" key="1">
    <source>
        <dbReference type="EMBL" id="MDQ0516143.1"/>
    </source>
</evidence>
<proteinExistence type="predicted"/>
<dbReference type="PROSITE" id="PS51257">
    <property type="entry name" value="PROKAR_LIPOPROTEIN"/>
    <property type="match status" value="1"/>
</dbReference>
<sequence length="92" mass="10654">MMARRLVIALFGLALLSGCNTWERYQASVEQGCREQFGDKTKRYNDCLKRAAAADRAKLRHQDQMWYDSIDDAMSVPIVPVVPLRPHPPHRW</sequence>
<evidence type="ECO:0000313" key="2">
    <source>
        <dbReference type="Proteomes" id="UP001223743"/>
    </source>
</evidence>
<comment type="caution">
    <text evidence="1">The sequence shown here is derived from an EMBL/GenBank/DDBJ whole genome shotgun (WGS) entry which is preliminary data.</text>
</comment>
<dbReference type="Proteomes" id="UP001223743">
    <property type="component" value="Unassembled WGS sequence"/>
</dbReference>
<gene>
    <name evidence="1" type="ORF">QO015_001756</name>
</gene>
<evidence type="ECO:0008006" key="3">
    <source>
        <dbReference type="Google" id="ProtNLM"/>
    </source>
</evidence>
<keyword evidence="2" id="KW-1185">Reference proteome</keyword>
<dbReference type="EMBL" id="JAUSWJ010000001">
    <property type="protein sequence ID" value="MDQ0516143.1"/>
    <property type="molecule type" value="Genomic_DNA"/>
</dbReference>
<reference evidence="1 2" key="1">
    <citation type="submission" date="2023-07" db="EMBL/GenBank/DDBJ databases">
        <title>Genomic Encyclopedia of Type Strains, Phase IV (KMG-IV): sequencing the most valuable type-strain genomes for metagenomic binning, comparative biology and taxonomic classification.</title>
        <authorList>
            <person name="Goeker M."/>
        </authorList>
    </citation>
    <scope>NUCLEOTIDE SEQUENCE [LARGE SCALE GENOMIC DNA]</scope>
    <source>
        <strain evidence="1 2">B1-1</strain>
    </source>
</reference>
<name>A0ABU0M5A7_9HYPH</name>
<accession>A0ABU0M5A7</accession>
<protein>
    <recommendedName>
        <fullName evidence="3">Lipoprotein</fullName>
    </recommendedName>
</protein>
<organism evidence="1 2">
    <name type="scientific">Kaistia geumhonensis</name>
    <dbReference type="NCBI Taxonomy" id="410839"/>
    <lineage>
        <taxon>Bacteria</taxon>
        <taxon>Pseudomonadati</taxon>
        <taxon>Pseudomonadota</taxon>
        <taxon>Alphaproteobacteria</taxon>
        <taxon>Hyphomicrobiales</taxon>
        <taxon>Kaistiaceae</taxon>
        <taxon>Kaistia</taxon>
    </lineage>
</organism>